<dbReference type="InterPro" id="IPR007877">
    <property type="entry name" value="DUF707"/>
</dbReference>
<keyword evidence="2" id="KW-1185">Reference proteome</keyword>
<dbReference type="EMBL" id="JAAGAX010000013">
    <property type="protein sequence ID" value="KAF2293972.1"/>
    <property type="molecule type" value="Genomic_DNA"/>
</dbReference>
<dbReference type="PANTHER" id="PTHR31210">
    <property type="entry name" value="OS06G0731900 PROTEIN"/>
    <property type="match status" value="1"/>
</dbReference>
<dbReference type="PANTHER" id="PTHR31210:SF11">
    <property type="entry name" value="KETOGLUTARATE REDUCTASE TRANS-SPLICING-LIKE PROTEIN, PUTATIVE (DUF707)-RELATED"/>
    <property type="match status" value="1"/>
</dbReference>
<comment type="caution">
    <text evidence="1">The sequence shown here is derived from an EMBL/GenBank/DDBJ whole genome shotgun (WGS) entry which is preliminary data.</text>
</comment>
<sequence length="291" mass="33086">MQSTTSNKCQDLCRSSGSEALPQGIVRKTSDFKMRPLWNNSVKDNEPKPSMSLLALAVGIKQKEVVDQTVKKFPLSDFVVMLFHYDGVVDKWRDLPWSDHAIHVSAVNQTKWWFAKRFLHPDIVAEYDYIFLWDEDLGVENFNPRRYLSIVKDERLEISQPALDPAKSAVSHPITARQPKSRVAQLGGNDGTVFSKAAWRCVWYMIQDIESLMNQNTPVLGWSVEYLHCHLYIMSVFVYSLAKDLSLVQNDLIHGGLDFQLGYCAQSNSHSGSQVHLSQKSILLSHRSPCS</sequence>
<evidence type="ECO:0000313" key="2">
    <source>
        <dbReference type="Proteomes" id="UP000467840"/>
    </source>
</evidence>
<dbReference type="Proteomes" id="UP000467840">
    <property type="component" value="Chromosome 7"/>
</dbReference>
<protein>
    <submittedName>
        <fullName evidence="1">Uncharacterized protein</fullName>
    </submittedName>
</protein>
<dbReference type="AlphaFoldDB" id="A0A6A6KY54"/>
<organism evidence="1 2">
    <name type="scientific">Hevea brasiliensis</name>
    <name type="common">Para rubber tree</name>
    <name type="synonym">Siphonia brasiliensis</name>
    <dbReference type="NCBI Taxonomy" id="3981"/>
    <lineage>
        <taxon>Eukaryota</taxon>
        <taxon>Viridiplantae</taxon>
        <taxon>Streptophyta</taxon>
        <taxon>Embryophyta</taxon>
        <taxon>Tracheophyta</taxon>
        <taxon>Spermatophyta</taxon>
        <taxon>Magnoliopsida</taxon>
        <taxon>eudicotyledons</taxon>
        <taxon>Gunneridae</taxon>
        <taxon>Pentapetalae</taxon>
        <taxon>rosids</taxon>
        <taxon>fabids</taxon>
        <taxon>Malpighiales</taxon>
        <taxon>Euphorbiaceae</taxon>
        <taxon>Crotonoideae</taxon>
        <taxon>Micrandreae</taxon>
        <taxon>Hevea</taxon>
    </lineage>
</organism>
<proteinExistence type="predicted"/>
<accession>A0A6A6KY54</accession>
<reference evidence="1 2" key="1">
    <citation type="journal article" date="2020" name="Mol. Plant">
        <title>The Chromosome-Based Rubber Tree Genome Provides New Insights into Spurge Genome Evolution and Rubber Biosynthesis.</title>
        <authorList>
            <person name="Liu J."/>
            <person name="Shi C."/>
            <person name="Shi C.C."/>
            <person name="Li W."/>
            <person name="Zhang Q.J."/>
            <person name="Zhang Y."/>
            <person name="Li K."/>
            <person name="Lu H.F."/>
            <person name="Shi C."/>
            <person name="Zhu S.T."/>
            <person name="Xiao Z.Y."/>
            <person name="Nan H."/>
            <person name="Yue Y."/>
            <person name="Zhu X.G."/>
            <person name="Wu Y."/>
            <person name="Hong X.N."/>
            <person name="Fan G.Y."/>
            <person name="Tong Y."/>
            <person name="Zhang D."/>
            <person name="Mao C.L."/>
            <person name="Liu Y.L."/>
            <person name="Hao S.J."/>
            <person name="Liu W.Q."/>
            <person name="Lv M.Q."/>
            <person name="Zhang H.B."/>
            <person name="Liu Y."/>
            <person name="Hu-Tang G.R."/>
            <person name="Wang J.P."/>
            <person name="Wang J.H."/>
            <person name="Sun Y.H."/>
            <person name="Ni S.B."/>
            <person name="Chen W.B."/>
            <person name="Zhang X.C."/>
            <person name="Jiao Y.N."/>
            <person name="Eichler E.E."/>
            <person name="Li G.H."/>
            <person name="Liu X."/>
            <person name="Gao L.Z."/>
        </authorList>
    </citation>
    <scope>NUCLEOTIDE SEQUENCE [LARGE SCALE GENOMIC DNA]</scope>
    <source>
        <strain evidence="2">cv. GT1</strain>
        <tissue evidence="1">Leaf</tissue>
    </source>
</reference>
<name>A0A6A6KY54_HEVBR</name>
<dbReference type="Pfam" id="PF05212">
    <property type="entry name" value="DUF707"/>
    <property type="match status" value="1"/>
</dbReference>
<gene>
    <name evidence="1" type="ORF">GH714_006014</name>
</gene>
<evidence type="ECO:0000313" key="1">
    <source>
        <dbReference type="EMBL" id="KAF2293972.1"/>
    </source>
</evidence>